<dbReference type="Gene3D" id="3.20.20.70">
    <property type="entry name" value="Aldolase class I"/>
    <property type="match status" value="1"/>
</dbReference>
<feature type="binding site" evidence="2">
    <location>
        <position position="207"/>
    </location>
    <ligand>
        <name>Zn(2+)</name>
        <dbReference type="ChEBI" id="CHEBI:29105"/>
        <label>1</label>
        <note>catalytic</note>
    </ligand>
</feature>
<organism evidence="3 4">
    <name type="scientific">Halanaerobium polyolivorans</name>
    <dbReference type="NCBI Taxonomy" id="2886943"/>
    <lineage>
        <taxon>Bacteria</taxon>
        <taxon>Bacillati</taxon>
        <taxon>Bacillota</taxon>
        <taxon>Clostridia</taxon>
        <taxon>Halanaerobiales</taxon>
        <taxon>Halanaerobiaceae</taxon>
        <taxon>Halanaerobium</taxon>
    </lineage>
</organism>
<accession>A0AAW4WX93</accession>
<keyword evidence="2" id="KW-0862">Zinc</keyword>
<evidence type="ECO:0000313" key="3">
    <source>
        <dbReference type="EMBL" id="MCC3144581.1"/>
    </source>
</evidence>
<dbReference type="SUPFAM" id="SSF51569">
    <property type="entry name" value="Aldolase"/>
    <property type="match status" value="1"/>
</dbReference>
<dbReference type="AlphaFoldDB" id="A0AAW4WX93"/>
<dbReference type="PIRSF" id="PIRSF001359">
    <property type="entry name" value="F_bP_aldolase_II"/>
    <property type="match status" value="1"/>
</dbReference>
<dbReference type="GO" id="GO:0016832">
    <property type="term" value="F:aldehyde-lyase activity"/>
    <property type="evidence" value="ECO:0007669"/>
    <property type="project" value="InterPro"/>
</dbReference>
<dbReference type="Pfam" id="PF01116">
    <property type="entry name" value="F_bP_aldolase"/>
    <property type="match status" value="1"/>
</dbReference>
<dbReference type="InterPro" id="IPR050246">
    <property type="entry name" value="Class_II_FBP_aldolase"/>
</dbReference>
<keyword evidence="2" id="KW-0479">Metal-binding</keyword>
<dbReference type="NCBIfam" id="TIGR00167">
    <property type="entry name" value="cbbA"/>
    <property type="match status" value="1"/>
</dbReference>
<dbReference type="GO" id="GO:0005975">
    <property type="term" value="P:carbohydrate metabolic process"/>
    <property type="evidence" value="ECO:0007669"/>
    <property type="project" value="InterPro"/>
</dbReference>
<feature type="binding site" evidence="2">
    <location>
        <position position="134"/>
    </location>
    <ligand>
        <name>Zn(2+)</name>
        <dbReference type="ChEBI" id="CHEBI:29105"/>
        <label>2</label>
    </ligand>
</feature>
<name>A0AAW4WX93_9FIRM</name>
<protein>
    <submittedName>
        <fullName evidence="3">Class II fructose-bisphosphate aldolase</fullName>
    </submittedName>
</protein>
<feature type="active site" description="Proton donor" evidence="1">
    <location>
        <position position="82"/>
    </location>
</feature>
<evidence type="ECO:0000313" key="4">
    <source>
        <dbReference type="Proteomes" id="UP001199296"/>
    </source>
</evidence>
<evidence type="ECO:0000256" key="1">
    <source>
        <dbReference type="PIRSR" id="PIRSR001359-1"/>
    </source>
</evidence>
<sequence>MLTNLNYVLRDAQKNAYAVPAFDCVEDFMVRSILETAEAKNSPVILMSLRHDLEEGRGFEYISGLINKVAPSYDIPIVLHLDHAEDFDFIKKAIDKGFTSVMYDGSQLLFAENVKNTREVVEYAHQRGVSVEAELGHVGGMNLDGTKEGDSQLTKASDVKRFIEETNVDALAVSIGTAHGVYEAEPVLNIERLKEIRTATDVPLVLHGGSGTPLDQIQETIKNGITKINIFADLRIAMYKGLLEAAEKAEAADREDPTPDVLFAPIKNSLESVVGKKIEQLYADNRV</sequence>
<dbReference type="EMBL" id="JAJFAT010000004">
    <property type="protein sequence ID" value="MCC3144581.1"/>
    <property type="molecule type" value="Genomic_DNA"/>
</dbReference>
<feature type="binding site" evidence="2">
    <location>
        <position position="104"/>
    </location>
    <ligand>
        <name>Zn(2+)</name>
        <dbReference type="ChEBI" id="CHEBI:29105"/>
        <label>2</label>
    </ligand>
</feature>
<comment type="caution">
    <text evidence="3">The sequence shown here is derived from an EMBL/GenBank/DDBJ whole genome shotgun (WGS) entry which is preliminary data.</text>
</comment>
<feature type="binding site" evidence="2">
    <location>
        <position position="83"/>
    </location>
    <ligand>
        <name>Zn(2+)</name>
        <dbReference type="ChEBI" id="CHEBI:29105"/>
        <label>1</label>
        <note>catalytic</note>
    </ligand>
</feature>
<feature type="binding site" evidence="2">
    <location>
        <position position="179"/>
    </location>
    <ligand>
        <name>Zn(2+)</name>
        <dbReference type="ChEBI" id="CHEBI:29105"/>
        <label>1</label>
        <note>catalytic</note>
    </ligand>
</feature>
<dbReference type="CDD" id="cd00947">
    <property type="entry name" value="TBP_aldolase_IIB"/>
    <property type="match status" value="1"/>
</dbReference>
<dbReference type="Proteomes" id="UP001199296">
    <property type="component" value="Unassembled WGS sequence"/>
</dbReference>
<dbReference type="RefSeq" id="WP_229344469.1">
    <property type="nucleotide sequence ID" value="NZ_JAJFAT010000004.1"/>
</dbReference>
<dbReference type="InterPro" id="IPR013785">
    <property type="entry name" value="Aldolase_TIM"/>
</dbReference>
<keyword evidence="4" id="KW-1185">Reference proteome</keyword>
<dbReference type="PROSITE" id="PS00602">
    <property type="entry name" value="ALDOLASE_CLASS_II_1"/>
    <property type="match status" value="1"/>
</dbReference>
<dbReference type="GO" id="GO:0008270">
    <property type="term" value="F:zinc ion binding"/>
    <property type="evidence" value="ECO:0007669"/>
    <property type="project" value="InterPro"/>
</dbReference>
<dbReference type="PANTHER" id="PTHR30304">
    <property type="entry name" value="D-TAGATOSE-1,6-BISPHOSPHATE ALDOLASE"/>
    <property type="match status" value="1"/>
</dbReference>
<dbReference type="PANTHER" id="PTHR30304:SF0">
    <property type="entry name" value="D-TAGATOSE-1,6-BISPHOSPHATE ALDOLASE SUBUNIT GATY-RELATED"/>
    <property type="match status" value="1"/>
</dbReference>
<reference evidence="3 4" key="1">
    <citation type="submission" date="2021-10" db="EMBL/GenBank/DDBJ databases">
        <authorList>
            <person name="Grouzdev D.S."/>
            <person name="Pantiukh K.S."/>
            <person name="Krutkina M.S."/>
        </authorList>
    </citation>
    <scope>NUCLEOTIDE SEQUENCE [LARGE SCALE GENOMIC DNA]</scope>
    <source>
        <strain evidence="3 4">Z-7514</strain>
    </source>
</reference>
<evidence type="ECO:0000256" key="2">
    <source>
        <dbReference type="PIRSR" id="PIRSR001359-3"/>
    </source>
</evidence>
<proteinExistence type="predicted"/>
<gene>
    <name evidence="3" type="ORF">LJ207_04485</name>
</gene>
<dbReference type="InterPro" id="IPR000771">
    <property type="entry name" value="FBA_II"/>
</dbReference>
<comment type="cofactor">
    <cofactor evidence="2">
        <name>Zn(2+)</name>
        <dbReference type="ChEBI" id="CHEBI:29105"/>
    </cofactor>
    <text evidence="2">Binds 2 Zn(2+) ions per subunit. One is catalytic and the other provides a structural contribution.</text>
</comment>